<dbReference type="Proteomes" id="UP000694412">
    <property type="component" value="Chromosome 1"/>
</dbReference>
<dbReference type="AlphaFoldDB" id="A0A8C2TR57"/>
<reference evidence="2" key="3">
    <citation type="submission" date="2025-09" db="UniProtKB">
        <authorList>
            <consortium name="Ensembl"/>
        </authorList>
    </citation>
    <scope>IDENTIFICATION</scope>
</reference>
<dbReference type="Pfam" id="PF05250">
    <property type="entry name" value="UPF0193"/>
    <property type="match status" value="1"/>
</dbReference>
<sequence>MALSTGTRPAGRGRARYSPETREVLRALMEESKLTSFQRRFLMDCLRRGDSLPLQCHPTSSQEQVLAPPASSPPCHQPSKLPAKPHLRPAEVCRAGDAYIREKFRPQARRDLEREKQRLQNILATGKDTVEHQVKQITVHTKEEEMPELDRFEERTSLCDLEEGTGVAWAAEPSKGWDDRLCSHRYETPSAGHRCQFPAGRTYCCDAVIWPSLQKCCRGLLADTGCLHCPHKTNFWQSSI</sequence>
<evidence type="ECO:0000313" key="3">
    <source>
        <dbReference type="Proteomes" id="UP000694412"/>
    </source>
</evidence>
<evidence type="ECO:0000313" key="2">
    <source>
        <dbReference type="Ensembl" id="ENSCJPP00005016595.1"/>
    </source>
</evidence>
<dbReference type="InterPro" id="IPR007914">
    <property type="entry name" value="UPF0193"/>
</dbReference>
<dbReference type="Ensembl" id="ENSCJPT00005023305.1">
    <property type="protein sequence ID" value="ENSCJPP00005016595.1"/>
    <property type="gene ID" value="ENSCJPG00005013622.1"/>
</dbReference>
<proteinExistence type="predicted"/>
<protein>
    <submittedName>
        <fullName evidence="2">Chromosome 22 open reading frame 23</fullName>
    </submittedName>
</protein>
<evidence type="ECO:0000256" key="1">
    <source>
        <dbReference type="SAM" id="MobiDB-lite"/>
    </source>
</evidence>
<feature type="region of interest" description="Disordered" evidence="1">
    <location>
        <begin position="57"/>
        <end position="83"/>
    </location>
</feature>
<accession>A0A8C2TR57</accession>
<keyword evidence="3" id="KW-1185">Reference proteome</keyword>
<dbReference type="PANTHER" id="PTHR28348:SF1">
    <property type="entry name" value="UPF0193 PROTEIN EVG1"/>
    <property type="match status" value="1"/>
</dbReference>
<organism evidence="2 3">
    <name type="scientific">Coturnix japonica</name>
    <name type="common">Japanese quail</name>
    <name type="synonym">Coturnix coturnix japonica</name>
    <dbReference type="NCBI Taxonomy" id="93934"/>
    <lineage>
        <taxon>Eukaryota</taxon>
        <taxon>Metazoa</taxon>
        <taxon>Chordata</taxon>
        <taxon>Craniata</taxon>
        <taxon>Vertebrata</taxon>
        <taxon>Euteleostomi</taxon>
        <taxon>Archelosauria</taxon>
        <taxon>Archosauria</taxon>
        <taxon>Dinosauria</taxon>
        <taxon>Saurischia</taxon>
        <taxon>Theropoda</taxon>
        <taxon>Coelurosauria</taxon>
        <taxon>Aves</taxon>
        <taxon>Neognathae</taxon>
        <taxon>Galloanserae</taxon>
        <taxon>Galliformes</taxon>
        <taxon>Phasianidae</taxon>
        <taxon>Perdicinae</taxon>
        <taxon>Coturnix</taxon>
    </lineage>
</organism>
<gene>
    <name evidence="2" type="primary">C22orf23</name>
</gene>
<reference evidence="2" key="2">
    <citation type="submission" date="2025-08" db="UniProtKB">
        <authorList>
            <consortium name="Ensembl"/>
        </authorList>
    </citation>
    <scope>IDENTIFICATION</scope>
</reference>
<dbReference type="GeneTree" id="ENSGT00390000010231"/>
<dbReference type="PANTHER" id="PTHR28348">
    <property type="entry name" value="UPF0193 PROTEIN EVG1"/>
    <property type="match status" value="1"/>
</dbReference>
<reference evidence="2" key="1">
    <citation type="submission" date="2015-11" db="EMBL/GenBank/DDBJ databases">
        <authorList>
            <consortium name="International Coturnix japonica Genome Analysis Consortium"/>
            <person name="Warren W."/>
            <person name="Burt D.W."/>
            <person name="Antin P.B."/>
            <person name="Lanford R."/>
            <person name="Gros J."/>
            <person name="Wilson R.K."/>
        </authorList>
    </citation>
    <scope>NUCLEOTIDE SEQUENCE [LARGE SCALE GENOMIC DNA]</scope>
</reference>
<name>A0A8C2TR57_COTJA</name>